<evidence type="ECO:0000313" key="2">
    <source>
        <dbReference type="Proteomes" id="UP000275777"/>
    </source>
</evidence>
<reference evidence="1 2" key="1">
    <citation type="submission" date="2018-12" db="EMBL/GenBank/DDBJ databases">
        <authorList>
            <consortium name="Pathogen Informatics"/>
        </authorList>
    </citation>
    <scope>NUCLEOTIDE SEQUENCE [LARGE SCALE GENOMIC DNA]</scope>
    <source>
        <strain evidence="1 2">NCTC9695</strain>
    </source>
</reference>
<dbReference type="Gene3D" id="3.40.50.920">
    <property type="match status" value="1"/>
</dbReference>
<keyword evidence="1" id="KW-0808">Transferase</keyword>
<dbReference type="EMBL" id="LR134182">
    <property type="protein sequence ID" value="VEB43426.1"/>
    <property type="molecule type" value="Genomic_DNA"/>
</dbReference>
<dbReference type="EC" id="2.2.1.7" evidence="1"/>
<dbReference type="GO" id="GO:0008661">
    <property type="term" value="F:1-deoxy-D-xylulose-5-phosphate synthase activity"/>
    <property type="evidence" value="ECO:0007669"/>
    <property type="project" value="UniProtKB-EC"/>
</dbReference>
<dbReference type="AlphaFoldDB" id="A0A3S4LJ06"/>
<protein>
    <submittedName>
        <fullName evidence="1">1-deoxy-D-xylulose-5-phosphate synthase</fullName>
        <ecNumber evidence="1">2.2.1.7</ecNumber>
    </submittedName>
</protein>
<evidence type="ECO:0000313" key="1">
    <source>
        <dbReference type="EMBL" id="VEB43426.1"/>
    </source>
</evidence>
<sequence>MPTLHLGLPDDYVEHGDPALLLSLCGLDAAGIEKSIRERLAG</sequence>
<name>A0A3S4LJ06_CHRVL</name>
<gene>
    <name evidence="1" type="primary">dxs_5</name>
    <name evidence="1" type="ORF">NCTC9695_03884</name>
</gene>
<accession>A0A3S4LJ06</accession>
<dbReference type="Proteomes" id="UP000275777">
    <property type="component" value="Chromosome"/>
</dbReference>
<dbReference type="InterPro" id="IPR009014">
    <property type="entry name" value="Transketo_C/PFOR_II"/>
</dbReference>
<proteinExistence type="predicted"/>
<organism evidence="1 2">
    <name type="scientific">Chromobacterium violaceum</name>
    <dbReference type="NCBI Taxonomy" id="536"/>
    <lineage>
        <taxon>Bacteria</taxon>
        <taxon>Pseudomonadati</taxon>
        <taxon>Pseudomonadota</taxon>
        <taxon>Betaproteobacteria</taxon>
        <taxon>Neisseriales</taxon>
        <taxon>Chromobacteriaceae</taxon>
        <taxon>Chromobacterium</taxon>
    </lineage>
</organism>